<dbReference type="InterPro" id="IPR022529">
    <property type="entry name" value="DUF3530"/>
</dbReference>
<evidence type="ECO:0008006" key="5">
    <source>
        <dbReference type="Google" id="ProtNLM"/>
    </source>
</evidence>
<evidence type="ECO:0000256" key="1">
    <source>
        <dbReference type="SAM" id="MobiDB-lite"/>
    </source>
</evidence>
<dbReference type="Pfam" id="PF12048">
    <property type="entry name" value="DUF3530"/>
    <property type="match status" value="1"/>
</dbReference>
<sequence length="296" mass="33599">MLRLILILIGLLVQWPANASPALDRHYLASLDETQTLLAKGEEFSVVFRPHMASEHRGVVLMIPSIDDPYGNQRGFIFLRALLSERGYSSYLLVNHPATRDDEQQSEAAQQDASEEQQQDQTQQSQEPPPQPADETEQPQPSYVPGYQQAISSELLDIEQQRLSAQLVSLLERAQEQGKAVSVFAAGRSAGLLSEYFVDNLQVDINAFIAVGAYLPVPARHHHISANLSVMPPAVLDVYTPFDHSWATQQRPQRRLWAEKNRKFDYRQRTLFAELSEQQQIHRLATEIDGFLRRLF</sequence>
<organism evidence="3 4">
    <name type="scientific">Pseudoalteromonas ruthenica</name>
    <dbReference type="NCBI Taxonomy" id="151081"/>
    <lineage>
        <taxon>Bacteria</taxon>
        <taxon>Pseudomonadati</taxon>
        <taxon>Pseudomonadota</taxon>
        <taxon>Gammaproteobacteria</taxon>
        <taxon>Alteromonadales</taxon>
        <taxon>Pseudoalteromonadaceae</taxon>
        <taxon>Pseudoalteromonas</taxon>
    </lineage>
</organism>
<comment type="caution">
    <text evidence="3">The sequence shown here is derived from an EMBL/GenBank/DDBJ whole genome shotgun (WGS) entry which is preliminary data.</text>
</comment>
<dbReference type="AlphaFoldDB" id="A0A5S3Z4K4"/>
<feature type="chain" id="PRO_5024324886" description="DUF3530 domain-containing protein" evidence="2">
    <location>
        <begin position="20"/>
        <end position="296"/>
    </location>
</feature>
<evidence type="ECO:0000256" key="2">
    <source>
        <dbReference type="SAM" id="SignalP"/>
    </source>
</evidence>
<gene>
    <name evidence="3" type="ORF">CWC05_08655</name>
</gene>
<feature type="region of interest" description="Disordered" evidence="1">
    <location>
        <begin position="99"/>
        <end position="144"/>
    </location>
</feature>
<evidence type="ECO:0000313" key="3">
    <source>
        <dbReference type="EMBL" id="TMP87158.1"/>
    </source>
</evidence>
<reference evidence="4" key="2">
    <citation type="submission" date="2019-06" db="EMBL/GenBank/DDBJ databases">
        <title>Co-occurence of chitin degradation, pigmentation and bioactivity in marine Pseudoalteromonas.</title>
        <authorList>
            <person name="Sonnenschein E.C."/>
            <person name="Bech P.K."/>
        </authorList>
    </citation>
    <scope>NUCLEOTIDE SEQUENCE [LARGE SCALE GENOMIC DNA]</scope>
    <source>
        <strain evidence="4">S2897</strain>
    </source>
</reference>
<feature type="signal peptide" evidence="2">
    <location>
        <begin position="1"/>
        <end position="19"/>
    </location>
</feature>
<evidence type="ECO:0000313" key="4">
    <source>
        <dbReference type="Proteomes" id="UP000305874"/>
    </source>
</evidence>
<dbReference type="STRING" id="151081.TW72_12085"/>
<name>A0A5S3Z4K4_9GAMM</name>
<dbReference type="Proteomes" id="UP000305874">
    <property type="component" value="Unassembled WGS sequence"/>
</dbReference>
<reference evidence="3 4" key="1">
    <citation type="submission" date="2017-12" db="EMBL/GenBank/DDBJ databases">
        <authorList>
            <person name="Paulsen S."/>
            <person name="Gram L.K."/>
        </authorList>
    </citation>
    <scope>NUCLEOTIDE SEQUENCE [LARGE SCALE GENOMIC DNA]</scope>
    <source>
        <strain evidence="3 4">S2897</strain>
    </source>
</reference>
<accession>A0A5S3Z4K4</accession>
<protein>
    <recommendedName>
        <fullName evidence="5">DUF3530 domain-containing protein</fullName>
    </recommendedName>
</protein>
<proteinExistence type="predicted"/>
<dbReference type="EMBL" id="PNCG01000009">
    <property type="protein sequence ID" value="TMP87158.1"/>
    <property type="molecule type" value="Genomic_DNA"/>
</dbReference>
<keyword evidence="2" id="KW-0732">Signal</keyword>